<dbReference type="CDD" id="cd16936">
    <property type="entry name" value="HATPase_RsbW-like"/>
    <property type="match status" value="1"/>
</dbReference>
<dbReference type="Proteomes" id="UP001230426">
    <property type="component" value="Unassembled WGS sequence"/>
</dbReference>
<protein>
    <submittedName>
        <fullName evidence="3">Anti-sigma regulatory factor (Ser/Thr protein kinase)</fullName>
    </submittedName>
</protein>
<proteinExistence type="predicted"/>
<accession>A0ABT9R528</accession>
<dbReference type="EMBL" id="JAUSRB010000002">
    <property type="protein sequence ID" value="MDP9863914.1"/>
    <property type="molecule type" value="Genomic_DNA"/>
</dbReference>
<dbReference type="InterPro" id="IPR003594">
    <property type="entry name" value="HATPase_dom"/>
</dbReference>
<evidence type="ECO:0000259" key="2">
    <source>
        <dbReference type="Pfam" id="PF13581"/>
    </source>
</evidence>
<keyword evidence="1" id="KW-0808">Transferase</keyword>
<sequence>MTRESVYAAFEAMVKRWAGLRVLGQRSFYGVPQSAGRARKWVVGVLSAHASTEVLETVELLVSEVVTNAILHSDAGPDEVITVRVGLRDDLLLIEVIDGGSVFNVPAMRPADDGLSGRGLTWVNSLSSGWGTDYDPDIGRAVWFHLAAG</sequence>
<keyword evidence="1" id="KW-0418">Kinase</keyword>
<keyword evidence="1" id="KW-0723">Serine/threonine-protein kinase</keyword>
<keyword evidence="4" id="KW-1185">Reference proteome</keyword>
<evidence type="ECO:0000313" key="3">
    <source>
        <dbReference type="EMBL" id="MDP9863914.1"/>
    </source>
</evidence>
<dbReference type="Gene3D" id="3.30.565.10">
    <property type="entry name" value="Histidine kinase-like ATPase, C-terminal domain"/>
    <property type="match status" value="1"/>
</dbReference>
<gene>
    <name evidence="3" type="ORF">J2S55_003180</name>
</gene>
<dbReference type="PANTHER" id="PTHR35526">
    <property type="entry name" value="ANTI-SIGMA-F FACTOR RSBW-RELATED"/>
    <property type="match status" value="1"/>
</dbReference>
<dbReference type="RefSeq" id="WP_306861216.1">
    <property type="nucleotide sequence ID" value="NZ_JAUSRB010000002.1"/>
</dbReference>
<dbReference type="PANTHER" id="PTHR35526:SF3">
    <property type="entry name" value="ANTI-SIGMA-F FACTOR RSBW"/>
    <property type="match status" value="1"/>
</dbReference>
<dbReference type="Pfam" id="PF13581">
    <property type="entry name" value="HATPase_c_2"/>
    <property type="match status" value="1"/>
</dbReference>
<comment type="caution">
    <text evidence="3">The sequence shown here is derived from an EMBL/GenBank/DDBJ whole genome shotgun (WGS) entry which is preliminary data.</text>
</comment>
<reference evidence="3 4" key="1">
    <citation type="submission" date="2023-07" db="EMBL/GenBank/DDBJ databases">
        <title>Sequencing the genomes of 1000 actinobacteria strains.</title>
        <authorList>
            <person name="Klenk H.-P."/>
        </authorList>
    </citation>
    <scope>NUCLEOTIDE SEQUENCE [LARGE SCALE GENOMIC DNA]</scope>
    <source>
        <strain evidence="3 4">DSM 44109</strain>
    </source>
</reference>
<dbReference type="SUPFAM" id="SSF55874">
    <property type="entry name" value="ATPase domain of HSP90 chaperone/DNA topoisomerase II/histidine kinase"/>
    <property type="match status" value="1"/>
</dbReference>
<organism evidence="3 4">
    <name type="scientific">Streptosporangium brasiliense</name>
    <dbReference type="NCBI Taxonomy" id="47480"/>
    <lineage>
        <taxon>Bacteria</taxon>
        <taxon>Bacillati</taxon>
        <taxon>Actinomycetota</taxon>
        <taxon>Actinomycetes</taxon>
        <taxon>Streptosporangiales</taxon>
        <taxon>Streptosporangiaceae</taxon>
        <taxon>Streptosporangium</taxon>
    </lineage>
</organism>
<dbReference type="InterPro" id="IPR050267">
    <property type="entry name" value="Anti-sigma-factor_SerPK"/>
</dbReference>
<dbReference type="InterPro" id="IPR036890">
    <property type="entry name" value="HATPase_C_sf"/>
</dbReference>
<evidence type="ECO:0000256" key="1">
    <source>
        <dbReference type="ARBA" id="ARBA00022527"/>
    </source>
</evidence>
<evidence type="ECO:0000313" key="4">
    <source>
        <dbReference type="Proteomes" id="UP001230426"/>
    </source>
</evidence>
<name>A0ABT9R528_9ACTN</name>
<feature type="domain" description="Histidine kinase/HSP90-like ATPase" evidence="2">
    <location>
        <begin position="33"/>
        <end position="128"/>
    </location>
</feature>